<organism evidence="14 15">
    <name type="scientific">Canavalia gladiata</name>
    <name type="common">Sword bean</name>
    <name type="synonym">Dolichos gladiatus</name>
    <dbReference type="NCBI Taxonomy" id="3824"/>
    <lineage>
        <taxon>Eukaryota</taxon>
        <taxon>Viridiplantae</taxon>
        <taxon>Streptophyta</taxon>
        <taxon>Embryophyta</taxon>
        <taxon>Tracheophyta</taxon>
        <taxon>Spermatophyta</taxon>
        <taxon>Magnoliopsida</taxon>
        <taxon>eudicotyledons</taxon>
        <taxon>Gunneridae</taxon>
        <taxon>Pentapetalae</taxon>
        <taxon>rosids</taxon>
        <taxon>fabids</taxon>
        <taxon>Fabales</taxon>
        <taxon>Fabaceae</taxon>
        <taxon>Papilionoideae</taxon>
        <taxon>50 kb inversion clade</taxon>
        <taxon>NPAAA clade</taxon>
        <taxon>indigoferoid/millettioid clade</taxon>
        <taxon>Phaseoleae</taxon>
        <taxon>Canavalia</taxon>
    </lineage>
</organism>
<dbReference type="PRINTS" id="PR00188">
    <property type="entry name" value="PLANTGLOBIN"/>
</dbReference>
<keyword evidence="8" id="KW-0479">Metal-binding</keyword>
<evidence type="ECO:0000256" key="4">
    <source>
        <dbReference type="ARBA" id="ARBA00011245"/>
    </source>
</evidence>
<dbReference type="GO" id="GO:0046872">
    <property type="term" value="F:metal ion binding"/>
    <property type="evidence" value="ECO:0007669"/>
    <property type="project" value="UniProtKB-KW"/>
</dbReference>
<keyword evidence="7" id="KW-0561">Oxygen transport</keyword>
<evidence type="ECO:0000256" key="10">
    <source>
        <dbReference type="ARBA" id="ARBA00023074"/>
    </source>
</evidence>
<dbReference type="Pfam" id="PF00042">
    <property type="entry name" value="Globin"/>
    <property type="match status" value="1"/>
</dbReference>
<dbReference type="InterPro" id="IPR001032">
    <property type="entry name" value="Leghaemoglobin-like"/>
</dbReference>
<evidence type="ECO:0000256" key="2">
    <source>
        <dbReference type="ARBA" id="ARBA00004514"/>
    </source>
</evidence>
<keyword evidence="12" id="KW-0539">Nucleus</keyword>
<evidence type="ECO:0000256" key="6">
    <source>
        <dbReference type="ARBA" id="ARBA00022617"/>
    </source>
</evidence>
<evidence type="ECO:0000256" key="3">
    <source>
        <dbReference type="ARBA" id="ARBA00007609"/>
    </source>
</evidence>
<gene>
    <name evidence="14" type="ORF">VNO77_13071</name>
</gene>
<dbReference type="InterPro" id="IPR000971">
    <property type="entry name" value="Globin"/>
</dbReference>
<name>A0AAN9LXI4_CANGL</name>
<dbReference type="GO" id="GO:0005829">
    <property type="term" value="C:cytosol"/>
    <property type="evidence" value="ECO:0007669"/>
    <property type="project" value="UniProtKB-SubCell"/>
</dbReference>
<comment type="subcellular location">
    <subcellularLocation>
        <location evidence="2">Cytoplasm</location>
        <location evidence="2">Cytosol</location>
    </subcellularLocation>
    <subcellularLocation>
        <location evidence="1">Nucleus</location>
    </subcellularLocation>
</comment>
<sequence>MGAFTEQQEALVKSSWETSKQNILQHNVMFYKLILEKVPEAKNMFSFLSDGVSESDPKLKAHAEKLFQMTHDAAIELRVKGEVSLEAATSKHLGSVHSQKGVVDPQFAVLKEAMLKTIKEAMGDKWSDELGNAWGAAYDELAAAIKKAMTSA</sequence>
<evidence type="ECO:0000313" key="15">
    <source>
        <dbReference type="Proteomes" id="UP001367508"/>
    </source>
</evidence>
<dbReference type="GO" id="GO:0005634">
    <property type="term" value="C:nucleus"/>
    <property type="evidence" value="ECO:0007669"/>
    <property type="project" value="UniProtKB-SubCell"/>
</dbReference>
<dbReference type="PANTHER" id="PTHR22924">
    <property type="entry name" value="LEGHEMOGLOBIN-RELATED"/>
    <property type="match status" value="1"/>
</dbReference>
<evidence type="ECO:0000256" key="11">
    <source>
        <dbReference type="ARBA" id="ARBA00023231"/>
    </source>
</evidence>
<reference evidence="14 15" key="1">
    <citation type="submission" date="2024-01" db="EMBL/GenBank/DDBJ databases">
        <title>The genomes of 5 underutilized Papilionoideae crops provide insights into root nodulation and disease resistanc.</title>
        <authorList>
            <person name="Jiang F."/>
        </authorList>
    </citation>
    <scope>NUCLEOTIDE SEQUENCE [LARGE SCALE GENOMIC DNA]</scope>
    <source>
        <strain evidence="14">LVBAO_FW01</strain>
        <tissue evidence="14">Leaves</tissue>
    </source>
</reference>
<dbReference type="Gene3D" id="1.10.490.10">
    <property type="entry name" value="Globins"/>
    <property type="match status" value="1"/>
</dbReference>
<accession>A0AAN9LXI4</accession>
<keyword evidence="9" id="KW-0408">Iron</keyword>
<keyword evidence="15" id="KW-1185">Reference proteome</keyword>
<dbReference type="InterPro" id="IPR012292">
    <property type="entry name" value="Globin/Proto"/>
</dbReference>
<dbReference type="GO" id="GO:0020037">
    <property type="term" value="F:heme binding"/>
    <property type="evidence" value="ECO:0007669"/>
    <property type="project" value="InterPro"/>
</dbReference>
<keyword evidence="11" id="KW-0535">Nitrogen fixation</keyword>
<dbReference type="PROSITE" id="PS01033">
    <property type="entry name" value="GLOBIN"/>
    <property type="match status" value="1"/>
</dbReference>
<protein>
    <recommendedName>
        <fullName evidence="13">Globin domain-containing protein</fullName>
    </recommendedName>
</protein>
<dbReference type="AlphaFoldDB" id="A0AAN9LXI4"/>
<keyword evidence="6" id="KW-0349">Heme</keyword>
<dbReference type="SUPFAM" id="SSF46458">
    <property type="entry name" value="Globin-like"/>
    <property type="match status" value="1"/>
</dbReference>
<evidence type="ECO:0000313" key="14">
    <source>
        <dbReference type="EMBL" id="KAK7343936.1"/>
    </source>
</evidence>
<dbReference type="GO" id="GO:0019825">
    <property type="term" value="F:oxygen binding"/>
    <property type="evidence" value="ECO:0007669"/>
    <property type="project" value="InterPro"/>
</dbReference>
<evidence type="ECO:0000259" key="13">
    <source>
        <dbReference type="PROSITE" id="PS01033"/>
    </source>
</evidence>
<evidence type="ECO:0000256" key="12">
    <source>
        <dbReference type="ARBA" id="ARBA00023242"/>
    </source>
</evidence>
<dbReference type="EMBL" id="JAYMYQ010000003">
    <property type="protein sequence ID" value="KAK7343936.1"/>
    <property type="molecule type" value="Genomic_DNA"/>
</dbReference>
<feature type="domain" description="Globin" evidence="13">
    <location>
        <begin position="3"/>
        <end position="150"/>
    </location>
</feature>
<keyword evidence="10" id="KW-0944">Nitration</keyword>
<evidence type="ECO:0000256" key="7">
    <source>
        <dbReference type="ARBA" id="ARBA00022621"/>
    </source>
</evidence>
<dbReference type="GO" id="GO:0005344">
    <property type="term" value="F:oxygen carrier activity"/>
    <property type="evidence" value="ECO:0007669"/>
    <property type="project" value="UniProtKB-KW"/>
</dbReference>
<evidence type="ECO:0000256" key="9">
    <source>
        <dbReference type="ARBA" id="ARBA00023004"/>
    </source>
</evidence>
<comment type="caution">
    <text evidence="14">The sequence shown here is derived from an EMBL/GenBank/DDBJ whole genome shotgun (WGS) entry which is preliminary data.</text>
</comment>
<comment type="subunit">
    <text evidence="4">Monomer.</text>
</comment>
<dbReference type="InterPro" id="IPR009050">
    <property type="entry name" value="Globin-like_sf"/>
</dbReference>
<dbReference type="PANTHER" id="PTHR22924:SF92">
    <property type="entry name" value="NON-SYMBIOTIC HEMOGLOBIN 2"/>
    <property type="match status" value="1"/>
</dbReference>
<keyword evidence="5" id="KW-0813">Transport</keyword>
<proteinExistence type="inferred from homology"/>
<evidence type="ECO:0000256" key="5">
    <source>
        <dbReference type="ARBA" id="ARBA00022448"/>
    </source>
</evidence>
<evidence type="ECO:0000256" key="1">
    <source>
        <dbReference type="ARBA" id="ARBA00004123"/>
    </source>
</evidence>
<dbReference type="Proteomes" id="UP001367508">
    <property type="component" value="Unassembled WGS sequence"/>
</dbReference>
<comment type="similarity">
    <text evidence="3">Belongs to the plant globin family.</text>
</comment>
<evidence type="ECO:0000256" key="8">
    <source>
        <dbReference type="ARBA" id="ARBA00022723"/>
    </source>
</evidence>